<comment type="caution">
    <text evidence="1">The sequence shown here is derived from an EMBL/GenBank/DDBJ whole genome shotgun (WGS) entry which is preliminary data.</text>
</comment>
<proteinExistence type="predicted"/>
<dbReference type="Proteomes" id="UP001501508">
    <property type="component" value="Unassembled WGS sequence"/>
</dbReference>
<protein>
    <submittedName>
        <fullName evidence="1">Uncharacterized protein</fullName>
    </submittedName>
</protein>
<sequence>MFYDKKNLLRAGLVWQKTDLSLGKFQVQGRKADCDQGTYVGVNFYSMIGGDVSGDYYDVIPSPENFFELLSYDEAGKKVRGKFAITLVNRSKIDRLFPDTVRLTDGNFETEVGKTTQRF</sequence>
<evidence type="ECO:0000313" key="2">
    <source>
        <dbReference type="Proteomes" id="UP001501508"/>
    </source>
</evidence>
<dbReference type="EMBL" id="BAABEY010000036">
    <property type="protein sequence ID" value="GAA4446656.1"/>
    <property type="molecule type" value="Genomic_DNA"/>
</dbReference>
<gene>
    <name evidence="1" type="ORF">GCM10023091_40170</name>
</gene>
<accession>A0ABP8MAH9</accession>
<evidence type="ECO:0000313" key="1">
    <source>
        <dbReference type="EMBL" id="GAA4446656.1"/>
    </source>
</evidence>
<keyword evidence="2" id="KW-1185">Reference proteome</keyword>
<reference evidence="2" key="1">
    <citation type="journal article" date="2019" name="Int. J. Syst. Evol. Microbiol.">
        <title>The Global Catalogue of Microorganisms (GCM) 10K type strain sequencing project: providing services to taxonomists for standard genome sequencing and annotation.</title>
        <authorList>
            <consortium name="The Broad Institute Genomics Platform"/>
            <consortium name="The Broad Institute Genome Sequencing Center for Infectious Disease"/>
            <person name="Wu L."/>
            <person name="Ma J."/>
        </authorList>
    </citation>
    <scope>NUCLEOTIDE SEQUENCE [LARGE SCALE GENOMIC DNA]</scope>
    <source>
        <strain evidence="2">JCM 31920</strain>
    </source>
</reference>
<name>A0ABP8MAH9_9BACT</name>
<organism evidence="1 2">
    <name type="scientific">Ravibacter arvi</name>
    <dbReference type="NCBI Taxonomy" id="2051041"/>
    <lineage>
        <taxon>Bacteria</taxon>
        <taxon>Pseudomonadati</taxon>
        <taxon>Bacteroidota</taxon>
        <taxon>Cytophagia</taxon>
        <taxon>Cytophagales</taxon>
        <taxon>Spirosomataceae</taxon>
        <taxon>Ravibacter</taxon>
    </lineage>
</organism>